<protein>
    <submittedName>
        <fullName evidence="5">Outer membrane beta-barrel protein</fullName>
    </submittedName>
</protein>
<dbReference type="OrthoDB" id="5360144at2"/>
<keyword evidence="2 3" id="KW-0732">Signal</keyword>
<dbReference type="Proteomes" id="UP000487350">
    <property type="component" value="Unassembled WGS sequence"/>
</dbReference>
<sequence>MKASQVSVCLGVLAAALVALPVSAQTFQTQSSVGLPAQPLTAASSPWGRSYLGINVGRPRNTAACTTASLLCEDPDRTTTLYAGTMIGSFWGAEVAYVNSARLVQGGIEGRAQGLNLSLIGKTRLGPSLGLFGKVGTMYSRSDTSVIGARGVPLGADQGFGLSYGAGVSYDFTPRLSGRIEFDSQDLRFHGARDTVRSTNLGLQYRY</sequence>
<dbReference type="AlphaFoldDB" id="A0A844AUY2"/>
<reference evidence="5 6" key="1">
    <citation type="submission" date="2019-11" db="EMBL/GenBank/DDBJ databases">
        <title>Caenimonas koreensis gen. nov., sp. nov., isolated from activated sludge.</title>
        <authorList>
            <person name="Seung H.R."/>
        </authorList>
    </citation>
    <scope>NUCLEOTIDE SEQUENCE [LARGE SCALE GENOMIC DNA]</scope>
    <source>
        <strain evidence="5 6">EMB320</strain>
    </source>
</reference>
<dbReference type="RefSeq" id="WP_153583543.1">
    <property type="nucleotide sequence ID" value="NZ_WJBU01000002.1"/>
</dbReference>
<proteinExistence type="predicted"/>
<dbReference type="SUPFAM" id="SSF56925">
    <property type="entry name" value="OMPA-like"/>
    <property type="match status" value="1"/>
</dbReference>
<name>A0A844AUY2_9BURK</name>
<gene>
    <name evidence="5" type="ORF">GHT07_02825</name>
</gene>
<accession>A0A844AUY2</accession>
<evidence type="ECO:0000256" key="2">
    <source>
        <dbReference type="ARBA" id="ARBA00022729"/>
    </source>
</evidence>
<evidence type="ECO:0000256" key="1">
    <source>
        <dbReference type="ARBA" id="ARBA00004442"/>
    </source>
</evidence>
<evidence type="ECO:0000256" key="3">
    <source>
        <dbReference type="SAM" id="SignalP"/>
    </source>
</evidence>
<keyword evidence="6" id="KW-1185">Reference proteome</keyword>
<feature type="domain" description="Outer membrane protein beta-barrel" evidence="4">
    <location>
        <begin position="33"/>
        <end position="206"/>
    </location>
</feature>
<feature type="signal peptide" evidence="3">
    <location>
        <begin position="1"/>
        <end position="24"/>
    </location>
</feature>
<evidence type="ECO:0000259" key="4">
    <source>
        <dbReference type="Pfam" id="PF13505"/>
    </source>
</evidence>
<dbReference type="GO" id="GO:0009279">
    <property type="term" value="C:cell outer membrane"/>
    <property type="evidence" value="ECO:0007669"/>
    <property type="project" value="UniProtKB-SubCell"/>
</dbReference>
<evidence type="ECO:0000313" key="6">
    <source>
        <dbReference type="Proteomes" id="UP000487350"/>
    </source>
</evidence>
<comment type="subcellular location">
    <subcellularLocation>
        <location evidence="1">Cell outer membrane</location>
    </subcellularLocation>
</comment>
<comment type="caution">
    <text evidence="5">The sequence shown here is derived from an EMBL/GenBank/DDBJ whole genome shotgun (WGS) entry which is preliminary data.</text>
</comment>
<evidence type="ECO:0000313" key="5">
    <source>
        <dbReference type="EMBL" id="MRD46198.1"/>
    </source>
</evidence>
<feature type="chain" id="PRO_5032962665" evidence="3">
    <location>
        <begin position="25"/>
        <end position="207"/>
    </location>
</feature>
<organism evidence="5 6">
    <name type="scientific">Caenimonas koreensis DSM 17982</name>
    <dbReference type="NCBI Taxonomy" id="1121255"/>
    <lineage>
        <taxon>Bacteria</taxon>
        <taxon>Pseudomonadati</taxon>
        <taxon>Pseudomonadota</taxon>
        <taxon>Betaproteobacteria</taxon>
        <taxon>Burkholderiales</taxon>
        <taxon>Comamonadaceae</taxon>
        <taxon>Caenimonas</taxon>
    </lineage>
</organism>
<dbReference type="InterPro" id="IPR011250">
    <property type="entry name" value="OMP/PagP_B-barrel"/>
</dbReference>
<dbReference type="Pfam" id="PF13505">
    <property type="entry name" value="OMP_b-brl"/>
    <property type="match status" value="1"/>
</dbReference>
<dbReference type="Gene3D" id="2.40.160.20">
    <property type="match status" value="1"/>
</dbReference>
<dbReference type="InterPro" id="IPR027385">
    <property type="entry name" value="Beta-barrel_OMP"/>
</dbReference>
<dbReference type="EMBL" id="WJBU01000002">
    <property type="protein sequence ID" value="MRD46198.1"/>
    <property type="molecule type" value="Genomic_DNA"/>
</dbReference>